<sequence length="453" mass="52669">MYLRMTRYVIFATFLFYGSVSAWTQEDLELFDVVEDVNENFYSFLGLSKDVDTAGIKKAYRKLSLQYHPDKNKEQGSEDKFRKIVAVVEILKDEEKRKKYHSILENGLPDWRQPVFYYRRVRKMGMSELCVFLLVLVTLGQHVVAWAAYWERKFELEETVLAKFKRRDKRSKKANSAVEDEIRASYIESLEKPQYRDLLVVRLVLFLAYVVRNLPSITRECLRQIQERRNRVVEEASSEDEAYDDRSERERRPKRRVRVIPEASEVTSNLSPPSTECSTSRESEATCSDTCKTPWSEDDTVALIRAMKKYPTGTVERWQKIADLLNRTADEVILVMKQLKKSNLTANIVPHAQGVTAHDYESVTAFDQAPTIRLLADSADGGAQLLQKADDWSQAQQKCMEAALQRFPKGTEDRWDRIAEAVPGKSREDCMLRFKFLVEALRRRKVEEKSKTN</sequence>
<dbReference type="Pfam" id="PF23082">
    <property type="entry name" value="Myb_DNA-binding_2"/>
    <property type="match status" value="2"/>
</dbReference>
<dbReference type="VEuPathDB" id="VectorBase:ISCI012013"/>
<evidence type="ECO:0000256" key="8">
    <source>
        <dbReference type="SAM" id="Phobius"/>
    </source>
</evidence>
<feature type="domain" description="J" evidence="10">
    <location>
        <begin position="40"/>
        <end position="104"/>
    </location>
</feature>
<feature type="domain" description="Myb-like" evidence="11">
    <location>
        <begin position="292"/>
        <end position="332"/>
    </location>
</feature>
<dbReference type="Gene3D" id="1.10.10.60">
    <property type="entry name" value="Homeodomain-like"/>
    <property type="match status" value="2"/>
</dbReference>
<proteinExistence type="predicted"/>
<evidence type="ECO:0000313" key="12">
    <source>
        <dbReference type="EMBL" id="MOY44183.1"/>
    </source>
</evidence>
<dbReference type="PANTHER" id="PTHR44653">
    <property type="entry name" value="DNAJ HOMOLOG SUBFAMILY C MEMBER 1"/>
    <property type="match status" value="1"/>
</dbReference>
<feature type="transmembrane region" description="Helical" evidence="8">
    <location>
        <begin position="129"/>
        <end position="149"/>
    </location>
</feature>
<dbReference type="OrthoDB" id="1420887at2759"/>
<accession>A0A4D5S3Q1</accession>
<keyword evidence="3 9" id="KW-0732">Signal</keyword>
<feature type="chain" id="PRO_5020039441" evidence="9">
    <location>
        <begin position="23"/>
        <end position="453"/>
    </location>
</feature>
<organism evidence="12">
    <name type="scientific">Ixodes scapularis</name>
    <name type="common">Black-legged tick</name>
    <name type="synonym">Deer tick</name>
    <dbReference type="NCBI Taxonomy" id="6945"/>
    <lineage>
        <taxon>Eukaryota</taxon>
        <taxon>Metazoa</taxon>
        <taxon>Ecdysozoa</taxon>
        <taxon>Arthropoda</taxon>
        <taxon>Chelicerata</taxon>
        <taxon>Arachnida</taxon>
        <taxon>Acari</taxon>
        <taxon>Parasitiformes</taxon>
        <taxon>Ixodida</taxon>
        <taxon>Ixodoidea</taxon>
        <taxon>Ixodidae</taxon>
        <taxon>Ixodinae</taxon>
        <taxon>Ixodes</taxon>
    </lineage>
</organism>
<dbReference type="SUPFAM" id="SSF46689">
    <property type="entry name" value="Homeodomain-like"/>
    <property type="match status" value="2"/>
</dbReference>
<feature type="region of interest" description="Disordered" evidence="7">
    <location>
        <begin position="234"/>
        <end position="290"/>
    </location>
</feature>
<dbReference type="EMBL" id="GHJT01010212">
    <property type="protein sequence ID" value="MOY44183.1"/>
    <property type="molecule type" value="Transcribed_RNA"/>
</dbReference>
<dbReference type="CDD" id="cd06257">
    <property type="entry name" value="DnaJ"/>
    <property type="match status" value="1"/>
</dbReference>
<evidence type="ECO:0000259" key="11">
    <source>
        <dbReference type="PROSITE" id="PS50090"/>
    </source>
</evidence>
<dbReference type="GO" id="GO:0012505">
    <property type="term" value="C:endomembrane system"/>
    <property type="evidence" value="ECO:0007669"/>
    <property type="project" value="UniProtKB-SubCell"/>
</dbReference>
<dbReference type="SMART" id="SM00271">
    <property type="entry name" value="DnaJ"/>
    <property type="match status" value="1"/>
</dbReference>
<dbReference type="InterPro" id="IPR036869">
    <property type="entry name" value="J_dom_sf"/>
</dbReference>
<dbReference type="InterPro" id="IPR001005">
    <property type="entry name" value="SANT/Myb"/>
</dbReference>
<dbReference type="InterPro" id="IPR009057">
    <property type="entry name" value="Homeodomain-like_sf"/>
</dbReference>
<evidence type="ECO:0000256" key="7">
    <source>
        <dbReference type="SAM" id="MobiDB-lite"/>
    </source>
</evidence>
<keyword evidence="4 8" id="KW-1133">Transmembrane helix</keyword>
<reference evidence="12" key="1">
    <citation type="submission" date="2019-04" db="EMBL/GenBank/DDBJ databases">
        <title>An insight into the mialome of Ixodes scapularis.</title>
        <authorList>
            <person name="Ribeiro J.M."/>
            <person name="Mather T.N."/>
            <person name="Karim S."/>
        </authorList>
    </citation>
    <scope>NUCLEOTIDE SEQUENCE</scope>
</reference>
<dbReference type="PROSITE" id="PS50090">
    <property type="entry name" value="MYB_LIKE"/>
    <property type="match status" value="2"/>
</dbReference>
<dbReference type="InterPro" id="IPR001623">
    <property type="entry name" value="DnaJ_domain"/>
</dbReference>
<dbReference type="AlphaFoldDB" id="A0A4D5S3Q1"/>
<dbReference type="VEuPathDB" id="VectorBase:ISCP_004181"/>
<dbReference type="GO" id="GO:0005634">
    <property type="term" value="C:nucleus"/>
    <property type="evidence" value="ECO:0007669"/>
    <property type="project" value="UniProtKB-SubCell"/>
</dbReference>
<keyword evidence="5 8" id="KW-0472">Membrane</keyword>
<feature type="compositionally biased region" description="Polar residues" evidence="7">
    <location>
        <begin position="265"/>
        <end position="278"/>
    </location>
</feature>
<dbReference type="SUPFAM" id="SSF46565">
    <property type="entry name" value="Chaperone J-domain"/>
    <property type="match status" value="1"/>
</dbReference>
<dbReference type="CDD" id="cd00167">
    <property type="entry name" value="SANT"/>
    <property type="match status" value="2"/>
</dbReference>
<evidence type="ECO:0000256" key="1">
    <source>
        <dbReference type="ARBA" id="ARBA00004123"/>
    </source>
</evidence>
<dbReference type="PROSITE" id="PS50076">
    <property type="entry name" value="DNAJ_2"/>
    <property type="match status" value="1"/>
</dbReference>
<dbReference type="Pfam" id="PF00226">
    <property type="entry name" value="DnaJ"/>
    <property type="match status" value="1"/>
</dbReference>
<dbReference type="Gene3D" id="1.10.287.110">
    <property type="entry name" value="DnaJ domain"/>
    <property type="match status" value="1"/>
</dbReference>
<evidence type="ECO:0000256" key="5">
    <source>
        <dbReference type="ARBA" id="ARBA00023136"/>
    </source>
</evidence>
<name>A0A4D5S3Q1_IXOSC</name>
<dbReference type="SMART" id="SM00717">
    <property type="entry name" value="SANT"/>
    <property type="match status" value="2"/>
</dbReference>
<dbReference type="VEuPathDB" id="VectorBase:ISCW012013"/>
<dbReference type="PANTHER" id="PTHR44653:SF2">
    <property type="entry name" value="DNAJ HOMOLOG SUBFAMILY C MEMBER 1"/>
    <property type="match status" value="1"/>
</dbReference>
<evidence type="ECO:0000256" key="2">
    <source>
        <dbReference type="ARBA" id="ARBA00022692"/>
    </source>
</evidence>
<keyword evidence="2 8" id="KW-0812">Transmembrane</keyword>
<comment type="subcellular location">
    <subcellularLocation>
        <location evidence="6">Endomembrane system</location>
        <topology evidence="6">Single-pass membrane protein</topology>
    </subcellularLocation>
    <subcellularLocation>
        <location evidence="1">Nucleus</location>
    </subcellularLocation>
</comment>
<feature type="signal peptide" evidence="9">
    <location>
        <begin position="1"/>
        <end position="22"/>
    </location>
</feature>
<evidence type="ECO:0000256" key="3">
    <source>
        <dbReference type="ARBA" id="ARBA00022729"/>
    </source>
</evidence>
<protein>
    <submittedName>
        <fullName evidence="12">Putative dnaj-class molecular chaperone</fullName>
    </submittedName>
</protein>
<feature type="domain" description="Myb-like" evidence="11">
    <location>
        <begin position="392"/>
        <end position="438"/>
    </location>
</feature>
<evidence type="ECO:0000256" key="9">
    <source>
        <dbReference type="SAM" id="SignalP"/>
    </source>
</evidence>
<evidence type="ECO:0000256" key="6">
    <source>
        <dbReference type="ARBA" id="ARBA00037847"/>
    </source>
</evidence>
<evidence type="ECO:0000256" key="4">
    <source>
        <dbReference type="ARBA" id="ARBA00022989"/>
    </source>
</evidence>
<dbReference type="InterPro" id="IPR052606">
    <property type="entry name" value="DnaJ_domain_protein"/>
</dbReference>
<evidence type="ECO:0000259" key="10">
    <source>
        <dbReference type="PROSITE" id="PS50076"/>
    </source>
</evidence>
<dbReference type="FunFam" id="1.10.10.60:FF:000416">
    <property type="entry name" value="Myb family transcription factor"/>
    <property type="match status" value="1"/>
</dbReference>
<dbReference type="PRINTS" id="PR00625">
    <property type="entry name" value="JDOMAIN"/>
</dbReference>